<keyword evidence="1" id="KW-0812">Transmembrane</keyword>
<sequence length="157" mass="17386">MAVSAIITALVVSLLAVCFFVLGYYLTTGILPGARAVYIPSTPPLTDNKIGEKQAKFMYFYATWCPWSQKAQIPWASFKQLVQNQGLTYGGYSITFDDINGDTNKGMSSLYNVNAFPTFKLETSDKLYEMKGTPDILTFKEFLKATLGEEKVTQGSS</sequence>
<feature type="transmembrane region" description="Helical" evidence="1">
    <location>
        <begin position="6"/>
        <end position="26"/>
    </location>
</feature>
<dbReference type="CDD" id="cd02961">
    <property type="entry name" value="PDI_a_family"/>
    <property type="match status" value="1"/>
</dbReference>
<reference evidence="3" key="1">
    <citation type="journal article" date="2020" name="Nature">
        <title>Giant virus diversity and host interactions through global metagenomics.</title>
        <authorList>
            <person name="Schulz F."/>
            <person name="Roux S."/>
            <person name="Paez-Espino D."/>
            <person name="Jungbluth S."/>
            <person name="Walsh D.A."/>
            <person name="Denef V.J."/>
            <person name="McMahon K.D."/>
            <person name="Konstantinidis K.T."/>
            <person name="Eloe-Fadrosh E.A."/>
            <person name="Kyrpides N.C."/>
            <person name="Woyke T."/>
        </authorList>
    </citation>
    <scope>NUCLEOTIDE SEQUENCE</scope>
    <source>
        <strain evidence="3">GVMAG-M-3300021120-1</strain>
    </source>
</reference>
<organism evidence="3">
    <name type="scientific">viral metagenome</name>
    <dbReference type="NCBI Taxonomy" id="1070528"/>
    <lineage>
        <taxon>unclassified sequences</taxon>
        <taxon>metagenomes</taxon>
        <taxon>organismal metagenomes</taxon>
    </lineage>
</organism>
<evidence type="ECO:0000313" key="3">
    <source>
        <dbReference type="EMBL" id="QHT03750.1"/>
    </source>
</evidence>
<accession>A0A6C0CIP9</accession>
<dbReference type="Pfam" id="PF00085">
    <property type="entry name" value="Thioredoxin"/>
    <property type="match status" value="1"/>
</dbReference>
<dbReference type="SUPFAM" id="SSF52833">
    <property type="entry name" value="Thioredoxin-like"/>
    <property type="match status" value="1"/>
</dbReference>
<feature type="domain" description="Thioredoxin" evidence="2">
    <location>
        <begin position="30"/>
        <end position="148"/>
    </location>
</feature>
<name>A0A6C0CIP9_9ZZZZ</name>
<keyword evidence="1" id="KW-0472">Membrane</keyword>
<evidence type="ECO:0000259" key="2">
    <source>
        <dbReference type="PROSITE" id="PS51352"/>
    </source>
</evidence>
<keyword evidence="1" id="KW-1133">Transmembrane helix</keyword>
<dbReference type="EMBL" id="MN739416">
    <property type="protein sequence ID" value="QHT03750.1"/>
    <property type="molecule type" value="Genomic_DNA"/>
</dbReference>
<proteinExistence type="predicted"/>
<evidence type="ECO:0000256" key="1">
    <source>
        <dbReference type="SAM" id="Phobius"/>
    </source>
</evidence>
<dbReference type="PROSITE" id="PS51352">
    <property type="entry name" value="THIOREDOXIN_2"/>
    <property type="match status" value="1"/>
</dbReference>
<protein>
    <recommendedName>
        <fullName evidence="2">Thioredoxin domain-containing protein</fullName>
    </recommendedName>
</protein>
<dbReference type="AlphaFoldDB" id="A0A6C0CIP9"/>
<dbReference type="InterPro" id="IPR013766">
    <property type="entry name" value="Thioredoxin_domain"/>
</dbReference>
<dbReference type="Gene3D" id="3.40.30.10">
    <property type="entry name" value="Glutaredoxin"/>
    <property type="match status" value="1"/>
</dbReference>
<dbReference type="InterPro" id="IPR036249">
    <property type="entry name" value="Thioredoxin-like_sf"/>
</dbReference>